<evidence type="ECO:0000256" key="1">
    <source>
        <dbReference type="ARBA" id="ARBA00004651"/>
    </source>
</evidence>
<evidence type="ECO:0000313" key="11">
    <source>
        <dbReference type="EMBL" id="MBU5439260.1"/>
    </source>
</evidence>
<dbReference type="EMBL" id="JAHLPM010000013">
    <property type="protein sequence ID" value="MBU5439260.1"/>
    <property type="molecule type" value="Genomic_DNA"/>
</dbReference>
<comment type="subcellular location">
    <subcellularLocation>
        <location evidence="1">Cell membrane</location>
        <topology evidence="1">Multi-pass membrane protein</topology>
    </subcellularLocation>
</comment>
<keyword evidence="8 10" id="KW-0472">Membrane</keyword>
<dbReference type="InterPro" id="IPR002528">
    <property type="entry name" value="MATE_fam"/>
</dbReference>
<keyword evidence="9" id="KW-0046">Antibiotic resistance</keyword>
<feature type="transmembrane region" description="Helical" evidence="10">
    <location>
        <begin position="140"/>
        <end position="157"/>
    </location>
</feature>
<evidence type="ECO:0000256" key="6">
    <source>
        <dbReference type="ARBA" id="ARBA00022692"/>
    </source>
</evidence>
<evidence type="ECO:0000256" key="2">
    <source>
        <dbReference type="ARBA" id="ARBA00008417"/>
    </source>
</evidence>
<evidence type="ECO:0000256" key="4">
    <source>
        <dbReference type="ARBA" id="ARBA00022448"/>
    </source>
</evidence>
<dbReference type="CDD" id="cd13143">
    <property type="entry name" value="MATE_MepA_like"/>
    <property type="match status" value="1"/>
</dbReference>
<evidence type="ECO:0000256" key="3">
    <source>
        <dbReference type="ARBA" id="ARBA00022106"/>
    </source>
</evidence>
<gene>
    <name evidence="11" type="ORF">KQI42_14650</name>
</gene>
<feature type="transmembrane region" description="Helical" evidence="10">
    <location>
        <begin position="239"/>
        <end position="263"/>
    </location>
</feature>
<dbReference type="RefSeq" id="WP_216520968.1">
    <property type="nucleotide sequence ID" value="NZ_JAHLPM010000013.1"/>
</dbReference>
<dbReference type="Pfam" id="PF01554">
    <property type="entry name" value="MatE"/>
    <property type="match status" value="2"/>
</dbReference>
<keyword evidence="6 10" id="KW-0812">Transmembrane</keyword>
<accession>A0ABS6E8L6</accession>
<feature type="transmembrane region" description="Helical" evidence="10">
    <location>
        <begin position="20"/>
        <end position="40"/>
    </location>
</feature>
<feature type="transmembrane region" description="Helical" evidence="10">
    <location>
        <begin position="401"/>
        <end position="419"/>
    </location>
</feature>
<evidence type="ECO:0000313" key="12">
    <source>
        <dbReference type="Proteomes" id="UP000749471"/>
    </source>
</evidence>
<comment type="caution">
    <text evidence="11">The sequence shown here is derived from an EMBL/GenBank/DDBJ whole genome shotgun (WGS) entry which is preliminary data.</text>
</comment>
<dbReference type="NCBIfam" id="TIGR00797">
    <property type="entry name" value="matE"/>
    <property type="match status" value="1"/>
</dbReference>
<dbReference type="PIRSF" id="PIRSF006603">
    <property type="entry name" value="DinF"/>
    <property type="match status" value="1"/>
</dbReference>
<feature type="transmembrane region" description="Helical" evidence="10">
    <location>
        <begin position="425"/>
        <end position="444"/>
    </location>
</feature>
<evidence type="ECO:0000256" key="5">
    <source>
        <dbReference type="ARBA" id="ARBA00022475"/>
    </source>
</evidence>
<feature type="transmembrane region" description="Helical" evidence="10">
    <location>
        <begin position="369"/>
        <end position="389"/>
    </location>
</feature>
<keyword evidence="4" id="KW-0813">Transport</keyword>
<dbReference type="PANTHER" id="PTHR43823:SF3">
    <property type="entry name" value="MULTIDRUG EXPORT PROTEIN MEPA"/>
    <property type="match status" value="1"/>
</dbReference>
<name>A0ABS6E8L6_9FIRM</name>
<organism evidence="11 12">
    <name type="scientific">Tissierella simiarum</name>
    <dbReference type="NCBI Taxonomy" id="2841534"/>
    <lineage>
        <taxon>Bacteria</taxon>
        <taxon>Bacillati</taxon>
        <taxon>Bacillota</taxon>
        <taxon>Tissierellia</taxon>
        <taxon>Tissierellales</taxon>
        <taxon>Tissierellaceae</taxon>
        <taxon>Tissierella</taxon>
    </lineage>
</organism>
<proteinExistence type="inferred from homology"/>
<feature type="transmembrane region" description="Helical" evidence="10">
    <location>
        <begin position="275"/>
        <end position="296"/>
    </location>
</feature>
<dbReference type="InterPro" id="IPR045070">
    <property type="entry name" value="MATE_MepA-like"/>
</dbReference>
<dbReference type="Proteomes" id="UP000749471">
    <property type="component" value="Unassembled WGS sequence"/>
</dbReference>
<feature type="transmembrane region" description="Helical" evidence="10">
    <location>
        <begin position="198"/>
        <end position="219"/>
    </location>
</feature>
<keyword evidence="7 10" id="KW-1133">Transmembrane helix</keyword>
<keyword evidence="5" id="KW-1003">Cell membrane</keyword>
<comment type="similarity">
    <text evidence="2">Belongs to the multi antimicrobial extrusion (MATE) (TC 2.A.66.1) family. MepA subfamily.</text>
</comment>
<dbReference type="InterPro" id="IPR051327">
    <property type="entry name" value="MATE_MepA_subfamily"/>
</dbReference>
<dbReference type="InterPro" id="IPR048279">
    <property type="entry name" value="MdtK-like"/>
</dbReference>
<feature type="transmembrane region" description="Helical" evidence="10">
    <location>
        <begin position="97"/>
        <end position="120"/>
    </location>
</feature>
<evidence type="ECO:0000256" key="10">
    <source>
        <dbReference type="SAM" id="Phobius"/>
    </source>
</evidence>
<evidence type="ECO:0000256" key="8">
    <source>
        <dbReference type="ARBA" id="ARBA00023136"/>
    </source>
</evidence>
<protein>
    <recommendedName>
        <fullName evidence="3">Multidrug export protein MepA</fullName>
    </recommendedName>
</protein>
<feature type="transmembrane region" description="Helical" evidence="10">
    <location>
        <begin position="322"/>
        <end position="341"/>
    </location>
</feature>
<keyword evidence="12" id="KW-1185">Reference proteome</keyword>
<evidence type="ECO:0000256" key="9">
    <source>
        <dbReference type="ARBA" id="ARBA00023251"/>
    </source>
</evidence>
<feature type="transmembrane region" description="Helical" evidence="10">
    <location>
        <begin position="52"/>
        <end position="76"/>
    </location>
</feature>
<feature type="transmembrane region" description="Helical" evidence="10">
    <location>
        <begin position="169"/>
        <end position="192"/>
    </location>
</feature>
<dbReference type="PANTHER" id="PTHR43823">
    <property type="entry name" value="SPORULATION PROTEIN YKVU"/>
    <property type="match status" value="1"/>
</dbReference>
<sequence length="466" mass="50643">MDKHTNNSKMLAEEDIGKLLMKFSIPAIIGMMVNALYNIVDRIFIGQGVGNLAIGGIFVGYPISLILMAFSMLIGIGGNTVVSIRLGEKKKDEAEKILGNSFILLVGISVIISILGLLLLEPLLRAFGASETILPYAVDYMKIILIGAPLQAIGFGMNNFIRGEGSPKIAMITMLIGAILNTILDPIFIFIFDMGIKGAALATIISQGVSAIWVMKYFIGNTSILRIRKQNLKLRTDIVKNIVTIGFAPFSMQLAASMVTVLLNNNLKNYGGDVATSSMGVIQSISMMVLMPIFGINQGSQPIIGFNYGAKNYDRVKKTLKLAIMGATVISLVGFILTQAFPKQIIKIFISDEQELAEILNVAVKGLRIYLAMLPIIGFQIVSSNYFQATGKPKHAMLLSLSRQVLILIPALLIFPKLFELTGVWMAAPVSDLIASIITGTLLAKSLKNLNTETKLNNLNNIIEER</sequence>
<reference evidence="11 12" key="1">
    <citation type="submission" date="2021-06" db="EMBL/GenBank/DDBJ databases">
        <authorList>
            <person name="Sun Q."/>
            <person name="Li D."/>
        </authorList>
    </citation>
    <scope>NUCLEOTIDE SEQUENCE [LARGE SCALE GENOMIC DNA]</scope>
    <source>
        <strain evidence="11 12">MSJ-40</strain>
    </source>
</reference>
<evidence type="ECO:0000256" key="7">
    <source>
        <dbReference type="ARBA" id="ARBA00022989"/>
    </source>
</evidence>